<reference evidence="8 9" key="1">
    <citation type="journal article" date="2017" name="Gigascience">
        <title>Draft genome of the honey bee ectoparasitic mite, Tropilaelaps mercedesae, is shaped by the parasitic life history.</title>
        <authorList>
            <person name="Dong X."/>
            <person name="Armstrong S.D."/>
            <person name="Xia D."/>
            <person name="Makepeace B.L."/>
            <person name="Darby A.C."/>
            <person name="Kadowaki T."/>
        </authorList>
    </citation>
    <scope>NUCLEOTIDE SEQUENCE [LARGE SCALE GENOMIC DNA]</scope>
    <source>
        <strain evidence="8">Wuxi-XJTLU</strain>
    </source>
</reference>
<evidence type="ECO:0000256" key="3">
    <source>
        <dbReference type="ARBA" id="ARBA00022483"/>
    </source>
</evidence>
<gene>
    <name evidence="8" type="ORF">BIW11_06889</name>
</gene>
<evidence type="ECO:0000256" key="5">
    <source>
        <dbReference type="SAM" id="Coils"/>
    </source>
</evidence>
<dbReference type="PANTHER" id="PTHR16092:SF14">
    <property type="entry name" value="EXOCYST COMPLEX COMPONENT 1 ISOFORM X1"/>
    <property type="match status" value="1"/>
</dbReference>
<dbReference type="Pfam" id="PF20654">
    <property type="entry name" value="Sec3_C-term"/>
    <property type="match status" value="1"/>
</dbReference>
<dbReference type="GO" id="GO:0006887">
    <property type="term" value="P:exocytosis"/>
    <property type="evidence" value="ECO:0007669"/>
    <property type="project" value="UniProtKB-KW"/>
</dbReference>
<dbReference type="InterPro" id="IPR048628">
    <property type="entry name" value="Sec3_C"/>
</dbReference>
<feature type="coiled-coil region" evidence="5">
    <location>
        <begin position="742"/>
        <end position="769"/>
    </location>
</feature>
<organism evidence="8 9">
    <name type="scientific">Tropilaelaps mercedesae</name>
    <dbReference type="NCBI Taxonomy" id="418985"/>
    <lineage>
        <taxon>Eukaryota</taxon>
        <taxon>Metazoa</taxon>
        <taxon>Ecdysozoa</taxon>
        <taxon>Arthropoda</taxon>
        <taxon>Chelicerata</taxon>
        <taxon>Arachnida</taxon>
        <taxon>Acari</taxon>
        <taxon>Parasitiformes</taxon>
        <taxon>Mesostigmata</taxon>
        <taxon>Gamasina</taxon>
        <taxon>Dermanyssoidea</taxon>
        <taxon>Laelapidae</taxon>
        <taxon>Tropilaelaps</taxon>
    </lineage>
</organism>
<dbReference type="Proteomes" id="UP000192247">
    <property type="component" value="Unassembled WGS sequence"/>
</dbReference>
<keyword evidence="4 5" id="KW-0175">Coiled coil</keyword>
<protein>
    <submittedName>
        <fullName evidence="8">Exocyst complex component 1-like</fullName>
    </submittedName>
</protein>
<dbReference type="InParanoid" id="A0A1V9XWD8"/>
<dbReference type="GO" id="GO:0000145">
    <property type="term" value="C:exocyst"/>
    <property type="evidence" value="ECO:0007669"/>
    <property type="project" value="InterPro"/>
</dbReference>
<dbReference type="FunCoup" id="A0A1V9XWD8">
    <property type="interactions" value="1609"/>
</dbReference>
<proteinExistence type="inferred from homology"/>
<dbReference type="GO" id="GO:0005546">
    <property type="term" value="F:phosphatidylinositol-4,5-bisphosphate binding"/>
    <property type="evidence" value="ECO:0007669"/>
    <property type="project" value="TreeGrafter"/>
</dbReference>
<evidence type="ECO:0000256" key="2">
    <source>
        <dbReference type="ARBA" id="ARBA00022448"/>
    </source>
</evidence>
<dbReference type="GO" id="GO:0005886">
    <property type="term" value="C:plasma membrane"/>
    <property type="evidence" value="ECO:0007669"/>
    <property type="project" value="TreeGrafter"/>
</dbReference>
<dbReference type="Gene3D" id="2.30.29.90">
    <property type="match status" value="1"/>
</dbReference>
<dbReference type="InterPro" id="IPR028258">
    <property type="entry name" value="Sec3-PIP2_bind"/>
</dbReference>
<name>A0A1V9XWD8_9ACAR</name>
<evidence type="ECO:0000256" key="4">
    <source>
        <dbReference type="ARBA" id="ARBA00023054"/>
    </source>
</evidence>
<dbReference type="Pfam" id="PF09763">
    <property type="entry name" value="Sec3_CC"/>
    <property type="match status" value="1"/>
</dbReference>
<evidence type="ECO:0000313" key="9">
    <source>
        <dbReference type="Proteomes" id="UP000192247"/>
    </source>
</evidence>
<dbReference type="PANTHER" id="PTHR16092">
    <property type="entry name" value="SEC3/SYNTAXIN-RELATED"/>
    <property type="match status" value="1"/>
</dbReference>
<dbReference type="AlphaFoldDB" id="A0A1V9XWD8"/>
<evidence type="ECO:0000256" key="6">
    <source>
        <dbReference type="SAM" id="MobiDB-lite"/>
    </source>
</evidence>
<feature type="domain" description="Exocyst complex component Sec3 PIP2-binding N-terminal" evidence="7">
    <location>
        <begin position="31"/>
        <end position="119"/>
    </location>
</feature>
<sequence length="898" mass="103347">MSAHNKQELLNHVFTDDKFRLIDCVKVEETKNRRKKYAWIALTIDSNSKVHIHWIKGKDYTRKNRWKLQDVKTVDLCYTDGKDTPEFQMHLDSLYKWSATSIAEKDSFVRSLYRYSRKLLPGNEQTRFKNYRSDLFEDLQMSAELAAKLQATDGGRDLDVGSEYQALSKKEESDLEALMVKYEFAISNAEAFTEQLNRELSSLDATNVHAIMESERKVQSLMDMFDTVISEVLQLESRLDAYDALLREVRDSVLRMEEKDAVIHVQNDNIDKLRQLLEDVITRRALIHDHEMVLVEPKDLGTEEGLAKCIEAALALEEAMSVPMHPALSEMTAVKDRNNSLENLKKCFIRRLSHYINDQLIKIIVDYGLGPRTVAAGEPVLREHKLVHASLRPFSPLIGWLKRNDEPTYQFIKKNYLEKFGQIYQQEIIVFFEQANAKLRFEESRSASGTLDTKKGTLVLNAQEGVVSTPTKQRTTCLLGMASELFCAGEDEVARQMFDLFLERILTSLEPAYLAEQQFCIQFLALTTQKNVKSDAGEAFGILDRSAMSSGSRTPSKSTSVDELDSVSRTSSEEILSRLKKRDRDIGQEVRDVMARLFGSLEDELNKFVAAYDGVYSMYLLVRLCHHTIQTQDAGSYLCKLYGMALVNAKRNFDQYMNAHINSISEARPPRRNKCGIISFVSNFEEFANQCEAVFKGSDRKGDLQKWYSKIVHAIFDGIVRVSVEHGRTPPEVVCMENFHHMHDSLYKLKILEEDRKEAKERYSKALKSYVTNYFGRPLEKLNVFFDGVQARLDTGTKKSDVCFIHQYSKSELRKVIHEFPGKEVKKGLEALYKKVEKHLSPEENLLQVVWRDMQDEFIRQYKAIQTLLDSCYSGSMIQLEFTITDLLEFFSDIAKQH</sequence>
<dbReference type="SMART" id="SM01313">
    <property type="entry name" value="Sec3-PIP2_bind"/>
    <property type="match status" value="1"/>
</dbReference>
<keyword evidence="9" id="KW-1185">Reference proteome</keyword>
<keyword evidence="3" id="KW-0268">Exocytosis</keyword>
<dbReference type="OrthoDB" id="27109at2759"/>
<dbReference type="GO" id="GO:0006893">
    <property type="term" value="P:Golgi to plasma membrane transport"/>
    <property type="evidence" value="ECO:0007669"/>
    <property type="project" value="TreeGrafter"/>
</dbReference>
<evidence type="ECO:0000313" key="8">
    <source>
        <dbReference type="EMBL" id="OQR77723.1"/>
    </source>
</evidence>
<feature type="compositionally biased region" description="Low complexity" evidence="6">
    <location>
        <begin position="549"/>
        <end position="559"/>
    </location>
</feature>
<dbReference type="EMBL" id="MNPL01003145">
    <property type="protein sequence ID" value="OQR77723.1"/>
    <property type="molecule type" value="Genomic_DNA"/>
</dbReference>
<keyword evidence="2" id="KW-0813">Transport</keyword>
<dbReference type="Pfam" id="PF15277">
    <property type="entry name" value="Sec3-PIP2_bind"/>
    <property type="match status" value="1"/>
</dbReference>
<evidence type="ECO:0000256" key="1">
    <source>
        <dbReference type="ARBA" id="ARBA00006518"/>
    </source>
</evidence>
<evidence type="ECO:0000259" key="7">
    <source>
        <dbReference type="SMART" id="SM01313"/>
    </source>
</evidence>
<accession>A0A1V9XWD8</accession>
<dbReference type="STRING" id="418985.A0A1V9XWD8"/>
<comment type="similarity">
    <text evidence="1">Belongs to the SEC3 family.</text>
</comment>
<comment type="caution">
    <text evidence="8">The sequence shown here is derived from an EMBL/GenBank/DDBJ whole genome shotgun (WGS) entry which is preliminary data.</text>
</comment>
<dbReference type="InterPro" id="IPR019160">
    <property type="entry name" value="Sec3_CC"/>
</dbReference>
<feature type="region of interest" description="Disordered" evidence="6">
    <location>
        <begin position="547"/>
        <end position="566"/>
    </location>
</feature>